<protein>
    <submittedName>
        <fullName evidence="1">Uncharacterized protein</fullName>
    </submittedName>
</protein>
<proteinExistence type="predicted"/>
<name>A0A6J4R265_9ACTN</name>
<sequence>MLLVCEHLAGAGLEEHGVARRLLGRLQGRIKKL</sequence>
<organism evidence="1">
    <name type="scientific">uncultured Rubrobacteraceae bacterium</name>
    <dbReference type="NCBI Taxonomy" id="349277"/>
    <lineage>
        <taxon>Bacteria</taxon>
        <taxon>Bacillati</taxon>
        <taxon>Actinomycetota</taxon>
        <taxon>Rubrobacteria</taxon>
        <taxon>Rubrobacterales</taxon>
        <taxon>Rubrobacteraceae</taxon>
        <taxon>environmental samples</taxon>
    </lineage>
</organism>
<dbReference type="EMBL" id="CADCVD010000129">
    <property type="protein sequence ID" value="CAA9453346.1"/>
    <property type="molecule type" value="Genomic_DNA"/>
</dbReference>
<evidence type="ECO:0000313" key="1">
    <source>
        <dbReference type="EMBL" id="CAA9453346.1"/>
    </source>
</evidence>
<accession>A0A6J4R265</accession>
<reference evidence="1" key="1">
    <citation type="submission" date="2020-02" db="EMBL/GenBank/DDBJ databases">
        <authorList>
            <person name="Meier V. D."/>
        </authorList>
    </citation>
    <scope>NUCLEOTIDE SEQUENCE</scope>
    <source>
        <strain evidence="1">AVDCRST_MAG37</strain>
    </source>
</reference>
<dbReference type="AlphaFoldDB" id="A0A6J4R265"/>
<gene>
    <name evidence="1" type="ORF">AVDCRST_MAG37-2624</name>
</gene>